<reference evidence="2" key="1">
    <citation type="journal article" date="2014" name="Int. J. Syst. Evol. Microbiol.">
        <title>Complete genome sequence of Corynebacterium casei LMG S-19264T (=DSM 44701T), isolated from a smear-ripened cheese.</title>
        <authorList>
            <consortium name="US DOE Joint Genome Institute (JGI-PGF)"/>
            <person name="Walter F."/>
            <person name="Albersmeier A."/>
            <person name="Kalinowski J."/>
            <person name="Ruckert C."/>
        </authorList>
    </citation>
    <scope>NUCLEOTIDE SEQUENCE</scope>
    <source>
        <strain evidence="2">KCTC 22169</strain>
    </source>
</reference>
<evidence type="ECO:0000313" key="3">
    <source>
        <dbReference type="Proteomes" id="UP000626148"/>
    </source>
</evidence>
<organism evidence="2 3">
    <name type="scientific">Saccharospirillum salsuginis</name>
    <dbReference type="NCBI Taxonomy" id="418750"/>
    <lineage>
        <taxon>Bacteria</taxon>
        <taxon>Pseudomonadati</taxon>
        <taxon>Pseudomonadota</taxon>
        <taxon>Gammaproteobacteria</taxon>
        <taxon>Oceanospirillales</taxon>
        <taxon>Saccharospirillaceae</taxon>
        <taxon>Saccharospirillum</taxon>
    </lineage>
</organism>
<sequence>MLLKAILIILIIAMLLSLSGGLVALFKDEPESKRLVKLLTIRVSLAVLIIVVLIVGFVTGELTQNAPWSGRY</sequence>
<protein>
    <recommendedName>
        <fullName evidence="4">DUF2909 domain-containing protein</fullName>
    </recommendedName>
</protein>
<dbReference type="RefSeq" id="WP_189607816.1">
    <property type="nucleotide sequence ID" value="NZ_BMXR01000003.1"/>
</dbReference>
<accession>A0A918K419</accession>
<proteinExistence type="predicted"/>
<evidence type="ECO:0000313" key="2">
    <source>
        <dbReference type="EMBL" id="GGX48300.1"/>
    </source>
</evidence>
<evidence type="ECO:0008006" key="4">
    <source>
        <dbReference type="Google" id="ProtNLM"/>
    </source>
</evidence>
<reference evidence="2" key="2">
    <citation type="submission" date="2020-09" db="EMBL/GenBank/DDBJ databases">
        <authorList>
            <person name="Sun Q."/>
            <person name="Kim S."/>
        </authorList>
    </citation>
    <scope>NUCLEOTIDE SEQUENCE</scope>
    <source>
        <strain evidence="2">KCTC 22169</strain>
    </source>
</reference>
<keyword evidence="1" id="KW-0812">Transmembrane</keyword>
<comment type="caution">
    <text evidence="2">The sequence shown here is derived from an EMBL/GenBank/DDBJ whole genome shotgun (WGS) entry which is preliminary data.</text>
</comment>
<evidence type="ECO:0000256" key="1">
    <source>
        <dbReference type="SAM" id="Phobius"/>
    </source>
</evidence>
<dbReference type="Pfam" id="PF11137">
    <property type="entry name" value="DUF2909"/>
    <property type="match status" value="1"/>
</dbReference>
<keyword evidence="1" id="KW-0472">Membrane</keyword>
<keyword evidence="3" id="KW-1185">Reference proteome</keyword>
<dbReference type="EMBL" id="BMXR01000003">
    <property type="protein sequence ID" value="GGX48300.1"/>
    <property type="molecule type" value="Genomic_DNA"/>
</dbReference>
<keyword evidence="1" id="KW-1133">Transmembrane helix</keyword>
<feature type="transmembrane region" description="Helical" evidence="1">
    <location>
        <begin position="6"/>
        <end position="26"/>
    </location>
</feature>
<feature type="transmembrane region" description="Helical" evidence="1">
    <location>
        <begin position="38"/>
        <end position="58"/>
    </location>
</feature>
<name>A0A918K419_9GAMM</name>
<dbReference type="Proteomes" id="UP000626148">
    <property type="component" value="Unassembled WGS sequence"/>
</dbReference>
<dbReference type="AlphaFoldDB" id="A0A918K419"/>
<gene>
    <name evidence="2" type="ORF">GCM10007392_14030</name>
</gene>
<dbReference type="InterPro" id="IPR021313">
    <property type="entry name" value="DUF2909"/>
</dbReference>